<sequence>MLVLGVGIGWGMTNLLSQDDTTAVAAPSEAPSAPASASAAPAPSQSAGAEDGGPGSAPAEELPDDPSEALTQISETDEEEVVAELDGKWVPQISSKKAGMEIDGKTWTDEDILADHQALRDEHPRVRLVWSGNFGSFKEGDFWITIAGIGYSDAEQALSWCATNGLGPDDCYAKQLNTGGGHEGTTKLQ</sequence>
<evidence type="ECO:0000313" key="2">
    <source>
        <dbReference type="EMBL" id="SLM88154.1"/>
    </source>
</evidence>
<proteinExistence type="predicted"/>
<gene>
    <name evidence="2" type="ORF">FM105_00005</name>
</gene>
<evidence type="ECO:0000313" key="3">
    <source>
        <dbReference type="Proteomes" id="UP000196581"/>
    </source>
</evidence>
<dbReference type="Proteomes" id="UP000196581">
    <property type="component" value="Unassembled WGS sequence"/>
</dbReference>
<reference evidence="3" key="1">
    <citation type="submission" date="2017-02" db="EMBL/GenBank/DDBJ databases">
        <authorList>
            <person name="Dridi B."/>
        </authorList>
    </citation>
    <scope>NUCLEOTIDE SEQUENCE [LARGE SCALE GENOMIC DNA]</scope>
    <source>
        <strain evidence="3">B Co 03.10</strain>
    </source>
</reference>
<name>A0A1X6WTF1_9MICO</name>
<protein>
    <submittedName>
        <fullName evidence="2">POSSIBLE MEMBRANE PROTEIN</fullName>
    </submittedName>
</protein>
<keyword evidence="3" id="KW-1185">Reference proteome</keyword>
<evidence type="ECO:0000256" key="1">
    <source>
        <dbReference type="SAM" id="MobiDB-lite"/>
    </source>
</evidence>
<organism evidence="2 3">
    <name type="scientific">Brevibacterium yomogidense</name>
    <dbReference type="NCBI Taxonomy" id="946573"/>
    <lineage>
        <taxon>Bacteria</taxon>
        <taxon>Bacillati</taxon>
        <taxon>Actinomycetota</taxon>
        <taxon>Actinomycetes</taxon>
        <taxon>Micrococcales</taxon>
        <taxon>Brevibacteriaceae</taxon>
        <taxon>Brevibacterium</taxon>
    </lineage>
</organism>
<dbReference type="EMBL" id="FWFF01000001">
    <property type="protein sequence ID" value="SLM88154.1"/>
    <property type="molecule type" value="Genomic_DNA"/>
</dbReference>
<dbReference type="AlphaFoldDB" id="A0A1X6WTF1"/>
<feature type="compositionally biased region" description="Low complexity" evidence="1">
    <location>
        <begin position="23"/>
        <end position="49"/>
    </location>
</feature>
<accession>A0A1X6WTF1</accession>
<feature type="region of interest" description="Disordered" evidence="1">
    <location>
        <begin position="21"/>
        <end position="77"/>
    </location>
</feature>